<dbReference type="Gene3D" id="1.10.840.10">
    <property type="entry name" value="Ras guanine-nucleotide exchange factors catalytic domain"/>
    <property type="match status" value="1"/>
</dbReference>
<dbReference type="Proteomes" id="UP001146793">
    <property type="component" value="Unassembled WGS sequence"/>
</dbReference>
<evidence type="ECO:0000259" key="3">
    <source>
        <dbReference type="PROSITE" id="PS50009"/>
    </source>
</evidence>
<dbReference type="GO" id="GO:0005085">
    <property type="term" value="F:guanyl-nucleotide exchange factor activity"/>
    <property type="evidence" value="ECO:0007669"/>
    <property type="project" value="UniProtKB-KW"/>
</dbReference>
<dbReference type="PROSITE" id="PS50009">
    <property type="entry name" value="RASGEF_CAT"/>
    <property type="match status" value="1"/>
</dbReference>
<evidence type="ECO:0000313" key="5">
    <source>
        <dbReference type="EMBL" id="KAJ3425676.1"/>
    </source>
</evidence>
<dbReference type="GO" id="GO:0007264">
    <property type="term" value="P:small GTPase-mediated signal transduction"/>
    <property type="evidence" value="ECO:0007669"/>
    <property type="project" value="InterPro"/>
</dbReference>
<dbReference type="InterPro" id="IPR036964">
    <property type="entry name" value="RASGEF_cat_dom_sf"/>
</dbReference>
<dbReference type="SMART" id="SM00147">
    <property type="entry name" value="RasGEF"/>
    <property type="match status" value="1"/>
</dbReference>
<dbReference type="InterPro" id="IPR023578">
    <property type="entry name" value="Ras_GEF_dom_sf"/>
</dbReference>
<keyword evidence="1 2" id="KW-0344">Guanine-nucleotide releasing factor</keyword>
<reference evidence="5" key="1">
    <citation type="submission" date="2022-08" db="EMBL/GenBank/DDBJ databases">
        <title>Novel sulphate-reducing endosymbionts in the free-living metamonad Anaeramoeba.</title>
        <authorList>
            <person name="Jerlstrom-Hultqvist J."/>
            <person name="Cepicka I."/>
            <person name="Gallot-Lavallee L."/>
            <person name="Salas-Leiva D."/>
            <person name="Curtis B.A."/>
            <person name="Zahonova K."/>
            <person name="Pipaliya S."/>
            <person name="Dacks J."/>
            <person name="Roger A.J."/>
        </authorList>
    </citation>
    <scope>NUCLEOTIDE SEQUENCE</scope>
    <source>
        <strain evidence="5">Busselton2</strain>
    </source>
</reference>
<sequence>MNDKSQTIKIYSFQENKSIEFGCDQTTSIHDIASSSKISPNIGIFLTNKKGRKSTKERKNKNESKDNEIEIEIEKELTIEQPLRNKLRKMRVLSDYTQKNKGSDSEFIQEENEIEKGKDHKKEMKKKKNNYSSTTRSRSEFEEINNLDYGSSIEIESKSLQLHLHQENTLNKISSKQSNQFSMSSKYDSHNSLNQIEVNTNLMFSLFKNSFCPSNDFKGIFLDSSKKILKYRDCDLEFRELPKKQAEIEIISNLPKFNSNVKVFSTQTTLDEIFDYYQSKDSIINREEFGIAFSNQDHFQKGIFKIIPNNELTKKEIQKMFLENSLSFGVWAKINKKYCLGGYISKLGNKYDTIQFGRKPSFVTIILPDKRKIEILIDLNCKVELIIKNLVKKFSLKRKLIKNEIQHEIKYHLFLIEFAKENGKLIESQLVKINPYESLDFQGIYQFSKLKMVSVTVPSLEKNTIKNVSSKTNLWKELRTNQQNITLWKEKINEKSTSQISQKSDFLFNRICGISLNKLIVLLTSTGYQTEEFLTIFLELLPSYSNKLTVLDRLVERFDVPSLHPQTQRTILEDEKLDIQILVLNLIVKLIGKNPNFFPLKAKHKLKKFIQGDLINNFNDDIEDNKDDNSNSKANSKKYKTISKHIKAINDYLQSNSISYNKSKNMHNFRKPTLKIKRKNSVRKLSQINLDSIDFEKVDLDQFAQQISLSTHNIFSKITSRELFNKEWTRRDKHIKAPNLTTLINKFNFYADWASTIILEKTNSKKRLGIFQRLILLAHEFFILNNFQDMFAILSGLQSAPVSRLFNLKKDLPKKCLKIYNNLLDLTDVTSGCKKLRKHTLECSLPAIPYIGTITSDLAHIHELPNFVDNNLLNWRKRMRIYEVIAHLRKFKQIGYSFIYLSNIQNYLDRKEILDEDSMWDISFEIKPHPMDL</sequence>
<dbReference type="PANTHER" id="PTHR23113">
    <property type="entry name" value="GUANINE NUCLEOTIDE EXCHANGE FACTOR"/>
    <property type="match status" value="1"/>
</dbReference>
<dbReference type="InterPro" id="IPR001895">
    <property type="entry name" value="RASGEF_cat_dom"/>
</dbReference>
<evidence type="ECO:0000256" key="1">
    <source>
        <dbReference type="ARBA" id="ARBA00022658"/>
    </source>
</evidence>
<dbReference type="AlphaFoldDB" id="A0AAV7Y9L4"/>
<name>A0AAV7Y9L4_9EUKA</name>
<evidence type="ECO:0000259" key="4">
    <source>
        <dbReference type="PROSITE" id="PS50212"/>
    </source>
</evidence>
<accession>A0AAV7Y9L4</accession>
<proteinExistence type="predicted"/>
<organism evidence="5 6">
    <name type="scientific">Anaeramoeba flamelloides</name>
    <dbReference type="NCBI Taxonomy" id="1746091"/>
    <lineage>
        <taxon>Eukaryota</taxon>
        <taxon>Metamonada</taxon>
        <taxon>Anaeramoebidae</taxon>
        <taxon>Anaeramoeba</taxon>
    </lineage>
</organism>
<dbReference type="Pfam" id="PF00618">
    <property type="entry name" value="RasGEF_N"/>
    <property type="match status" value="1"/>
</dbReference>
<dbReference type="Gene3D" id="1.20.870.10">
    <property type="entry name" value="Son of sevenless (SoS) protein Chain: S domain 1"/>
    <property type="match status" value="1"/>
</dbReference>
<dbReference type="EMBL" id="JANTQA010000070">
    <property type="protein sequence ID" value="KAJ3425676.1"/>
    <property type="molecule type" value="Genomic_DNA"/>
</dbReference>
<dbReference type="PANTHER" id="PTHR23113:SF99">
    <property type="entry name" value="RASGEF DOMAIN-CONTAINING PROTEIN"/>
    <property type="match status" value="1"/>
</dbReference>
<feature type="domain" description="Ras-GEF" evidence="3">
    <location>
        <begin position="699"/>
        <end position="929"/>
    </location>
</feature>
<evidence type="ECO:0000256" key="2">
    <source>
        <dbReference type="PROSITE-ProRule" id="PRU00168"/>
    </source>
</evidence>
<dbReference type="PROSITE" id="PS50212">
    <property type="entry name" value="RASGEF_NTER"/>
    <property type="match status" value="1"/>
</dbReference>
<gene>
    <name evidence="5" type="ORF">M0812_28121</name>
</gene>
<dbReference type="InterPro" id="IPR000651">
    <property type="entry name" value="Ras-like_Gua-exchang_fac_N"/>
</dbReference>
<dbReference type="InterPro" id="IPR008937">
    <property type="entry name" value="Ras-like_GEF"/>
</dbReference>
<evidence type="ECO:0000313" key="6">
    <source>
        <dbReference type="Proteomes" id="UP001146793"/>
    </source>
</evidence>
<protein>
    <submittedName>
        <fullName evidence="5">Guanine nucleotide exchange factor</fullName>
    </submittedName>
</protein>
<dbReference type="Pfam" id="PF00617">
    <property type="entry name" value="RasGEF"/>
    <property type="match status" value="1"/>
</dbReference>
<comment type="caution">
    <text evidence="5">The sequence shown here is derived from an EMBL/GenBank/DDBJ whole genome shotgun (WGS) entry which is preliminary data.</text>
</comment>
<feature type="domain" description="N-terminal Ras-GEF" evidence="4">
    <location>
        <begin position="507"/>
        <end position="639"/>
    </location>
</feature>
<dbReference type="SUPFAM" id="SSF48366">
    <property type="entry name" value="Ras GEF"/>
    <property type="match status" value="1"/>
</dbReference>